<protein>
    <recommendedName>
        <fullName evidence="2">non-specific serine/threonine protein kinase</fullName>
        <ecNumber evidence="2">2.7.11.1</ecNumber>
    </recommendedName>
</protein>
<organism evidence="23 24">
    <name type="scientific">Macleaya cordata</name>
    <name type="common">Five-seeded plume-poppy</name>
    <name type="synonym">Bocconia cordata</name>
    <dbReference type="NCBI Taxonomy" id="56857"/>
    <lineage>
        <taxon>Eukaryota</taxon>
        <taxon>Viridiplantae</taxon>
        <taxon>Streptophyta</taxon>
        <taxon>Embryophyta</taxon>
        <taxon>Tracheophyta</taxon>
        <taxon>Spermatophyta</taxon>
        <taxon>Magnoliopsida</taxon>
        <taxon>Ranunculales</taxon>
        <taxon>Papaveraceae</taxon>
        <taxon>Papaveroideae</taxon>
        <taxon>Macleaya</taxon>
    </lineage>
</organism>
<evidence type="ECO:0000256" key="14">
    <source>
        <dbReference type="ARBA" id="ARBA00023157"/>
    </source>
</evidence>
<dbReference type="PROSITE" id="PS00107">
    <property type="entry name" value="PROTEIN_KINASE_ATP"/>
    <property type="match status" value="3"/>
</dbReference>
<sequence length="1768" mass="198702">MGSWYCYQYHKKGKKRDHGESNSVSLHDFGGRNLLEVLPLRNDQTHDENHHMDNQELPLMDLSTIKLATDNFSDSNKLGHGGFGVVYKGWLSDGNEIAVKRLSRISWQGLEEFKNEVTLIARLQHRNLVKLLGYGIEGEEKLLIYEFMPNKSLDLFIFDETNRSQLDWKRRLNIIVGIARGLLYLHEDSRLKIIHRDLKPNNVLLDHEMNAKISDFGMARIFGEKQSQANTRRVVGTTGYMAPEYAMEGIFSVKSDVFSFGVVLLEILSGKRSNGFYLTEHAQTLLTYAWHLWNEGKSLEFVDSFLIESSPIEEILRCIHIGLLCVQEDAADRPTMSSVLVWLGSDESIDLPQPTQPAFSVGRFTVGLGEQSSSSIVCSANELTISNITPLANFSPKYWSYIDRSSLPHSSLLFFFSFFFPDMVEAELGPVVKASYNHKHYMTYRNQSACTCHPFYTICSSTSNYTSNSSFESNLLSLLKSLPSKTSLSGIYNTSIGTTVADTVYGLALCRGDITLEDCQNCIGNASRGIIEECPTGKDATVFYESCQVRYSDQNFFSSMVYAGKSPTWNNTKQNILDPEQYSVILRSLMTNISNRAAFDPSNSMFATGEANLTSSHTLYVLGQCTKDISKNDCYKCLNGAVREIVGCCSTDEGGIVVDNNCNLRYELYRFYQVGVVRASPGPAPSPTTSTKSKNLAFILSNTSYNILCNTILIFLEDHGTSQIVSLHDFGGPNLAEHQLRNAQMNDENQMDNQDLPLMDLSTIKTATDNFSDSNKLGKGGFGTVYKGRLLDGKEIAVKRLSTRSWQGFEEFKNEVILIAKLQHRNLVKLLGYGIEGEEKILIYEFMPNKSLDIFIFDETKRSQLDWETRFNIIIGIARALLYLHEDSRLKIIHRDLKTNNVLLDHEMNAKISDFGMARIFDQHQTQANTKKVAGTCGYMAPEYAMEGLYSVKSDVFSFGVVLLEILSGKRSNRFYLTEHAQTLLTYAWRHWKEGTSLELIDPTLRSCFSESEVMSCIQIGLLCVQDEVDDRPTMASVVHMLTGYSVPLPLPSAPAFFARRRMEPDLKPTRSPSKPLLTSDSSSSSSINQTCKKSEMGSFQLQLLCFLTAIIILIQFSEVTVAQPNYRYHYCEGANYTSNSQFQRNLNLTISSLSSNITASKKFYNNSIGQNPDRVYGILFCRDDLTNEACKTCADAATGEVTERCPNSKEFISWYDDCMLRYSDKSIVSVMQVEPSISLYNTNNITDPEPFYQLITELMDGLVRRATSDGNSNIMFATGESNSTAIQKIYGLVECTPDISGRDCNRCLRGAVGGLPTCCFGRPGGRILKPNCQIRYETYPFYDSTASTPPPFPVSRPPPPPNATTTNGKYIYLVFIFFFQTYTYCYNIWFSLNKSKAFTHLIQITIVGTHAKDVDEIENVESLQFDFVTIRAATNNFSEVNKVGEGGFGVVYKGRLPTGEEIAVKRLSSNSGQGLKEFKNEVLLVAKLQHRNLVRILGFCLKDEEKLLIYQFLPNKSLDHFIFDPIKRAHLKWETCYKIIEGIARGLLYLHEDSRLKIIHRDLKASNVLLDEAMNPKISDFGMARLFVVDQTQGSTSRIVGTYGYMSPEYAMQGQFSVKSDVYSFGVLLLEIVSGRRNNCSSGPDTAEDLLSYAWKHWRNGTPLELIDPTIRDCFSQSEVMSCIHIGLLCVQDDAADRPTMASVVLMLSSYSTTLPLPSAPAFFVSSRMQDLPKWEYESQTTEVSKSTSTSIPSSLNGLSITELYPR</sequence>
<evidence type="ECO:0000256" key="5">
    <source>
        <dbReference type="ARBA" id="ARBA00022679"/>
    </source>
</evidence>
<evidence type="ECO:0000256" key="11">
    <source>
        <dbReference type="ARBA" id="ARBA00022840"/>
    </source>
</evidence>
<evidence type="ECO:0000256" key="4">
    <source>
        <dbReference type="ARBA" id="ARBA00022553"/>
    </source>
</evidence>
<feature type="domain" description="Gnk2-homologous" evidence="22">
    <location>
        <begin position="453"/>
        <end position="556"/>
    </location>
</feature>
<evidence type="ECO:0000256" key="13">
    <source>
        <dbReference type="ARBA" id="ARBA00023136"/>
    </source>
</evidence>
<keyword evidence="8" id="KW-0677">Repeat</keyword>
<dbReference type="GO" id="GO:0004674">
    <property type="term" value="F:protein serine/threonine kinase activity"/>
    <property type="evidence" value="ECO:0007669"/>
    <property type="project" value="UniProtKB-KW"/>
</dbReference>
<dbReference type="PROSITE" id="PS50011">
    <property type="entry name" value="PROTEIN_KINASE_DOM"/>
    <property type="match status" value="3"/>
</dbReference>
<dbReference type="InterPro" id="IPR001245">
    <property type="entry name" value="Ser-Thr/Tyr_kinase_cat_dom"/>
</dbReference>
<evidence type="ECO:0000313" key="23">
    <source>
        <dbReference type="EMBL" id="OVA13144.1"/>
    </source>
</evidence>
<comment type="subcellular location">
    <subcellularLocation>
        <location evidence="1">Membrane</location>
        <topology evidence="1">Single-pass membrane protein</topology>
    </subcellularLocation>
</comment>
<evidence type="ECO:0000256" key="20">
    <source>
        <dbReference type="SAM" id="Phobius"/>
    </source>
</evidence>
<dbReference type="EC" id="2.7.11.1" evidence="2"/>
<evidence type="ECO:0000256" key="10">
    <source>
        <dbReference type="ARBA" id="ARBA00022777"/>
    </source>
</evidence>
<keyword evidence="9 18" id="KW-0547">Nucleotide-binding</keyword>
<keyword evidence="13 20" id="KW-0472">Membrane</keyword>
<evidence type="ECO:0000256" key="9">
    <source>
        <dbReference type="ARBA" id="ARBA00022741"/>
    </source>
</evidence>
<feature type="domain" description="Gnk2-homologous" evidence="22">
    <location>
        <begin position="1234"/>
        <end position="1342"/>
    </location>
</feature>
<keyword evidence="11 18" id="KW-0067">ATP-binding</keyword>
<dbReference type="PANTHER" id="PTHR27002">
    <property type="entry name" value="RECEPTOR-LIKE SERINE/THREONINE-PROTEIN KINASE SD1-8"/>
    <property type="match status" value="1"/>
</dbReference>
<evidence type="ECO:0000256" key="3">
    <source>
        <dbReference type="ARBA" id="ARBA00022527"/>
    </source>
</evidence>
<evidence type="ECO:0000256" key="6">
    <source>
        <dbReference type="ARBA" id="ARBA00022692"/>
    </source>
</evidence>
<dbReference type="OrthoDB" id="688481at2759"/>
<dbReference type="InParanoid" id="A0A200QRM9"/>
<dbReference type="FunFam" id="3.30.200.20:FF:000142">
    <property type="entry name" value="Cysteine-rich receptor-like protein kinase 10"/>
    <property type="match status" value="1"/>
</dbReference>
<evidence type="ECO:0000256" key="7">
    <source>
        <dbReference type="ARBA" id="ARBA00022729"/>
    </source>
</evidence>
<dbReference type="InterPro" id="IPR011009">
    <property type="entry name" value="Kinase-like_dom_sf"/>
</dbReference>
<keyword evidence="4" id="KW-0597">Phosphoprotein</keyword>
<keyword evidence="24" id="KW-1185">Reference proteome</keyword>
<dbReference type="Gene3D" id="3.30.200.20">
    <property type="entry name" value="Phosphorylase Kinase, domain 1"/>
    <property type="match status" value="3"/>
</dbReference>
<dbReference type="InterPro" id="IPR002902">
    <property type="entry name" value="GNK2"/>
</dbReference>
<reference evidence="23 24" key="1">
    <citation type="journal article" date="2017" name="Mol. Plant">
        <title>The Genome of Medicinal Plant Macleaya cordata Provides New Insights into Benzylisoquinoline Alkaloids Metabolism.</title>
        <authorList>
            <person name="Liu X."/>
            <person name="Liu Y."/>
            <person name="Huang P."/>
            <person name="Ma Y."/>
            <person name="Qing Z."/>
            <person name="Tang Q."/>
            <person name="Cao H."/>
            <person name="Cheng P."/>
            <person name="Zheng Y."/>
            <person name="Yuan Z."/>
            <person name="Zhou Y."/>
            <person name="Liu J."/>
            <person name="Tang Z."/>
            <person name="Zhuo Y."/>
            <person name="Zhang Y."/>
            <person name="Yu L."/>
            <person name="Huang J."/>
            <person name="Yang P."/>
            <person name="Peng Q."/>
            <person name="Zhang J."/>
            <person name="Jiang W."/>
            <person name="Zhang Z."/>
            <person name="Lin K."/>
            <person name="Ro D.K."/>
            <person name="Chen X."/>
            <person name="Xiong X."/>
            <person name="Shang Y."/>
            <person name="Huang S."/>
            <person name="Zeng J."/>
        </authorList>
    </citation>
    <scope>NUCLEOTIDE SEQUENCE [LARGE SCALE GENOMIC DNA]</scope>
    <source>
        <strain evidence="24">cv. BLH2017</strain>
        <tissue evidence="23">Root</tissue>
    </source>
</reference>
<dbReference type="Pfam" id="PF01657">
    <property type="entry name" value="Stress-antifung"/>
    <property type="match status" value="4"/>
</dbReference>
<keyword evidence="3" id="KW-0723">Serine/threonine-protein kinase</keyword>
<evidence type="ECO:0000259" key="21">
    <source>
        <dbReference type="PROSITE" id="PS50011"/>
    </source>
</evidence>
<feature type="region of interest" description="Disordered" evidence="19">
    <location>
        <begin position="1065"/>
        <end position="1090"/>
    </location>
</feature>
<feature type="transmembrane region" description="Helical" evidence="20">
    <location>
        <begin position="1100"/>
        <end position="1118"/>
    </location>
</feature>
<evidence type="ECO:0000256" key="2">
    <source>
        <dbReference type="ARBA" id="ARBA00012513"/>
    </source>
</evidence>
<feature type="domain" description="Protein kinase" evidence="21">
    <location>
        <begin position="771"/>
        <end position="1043"/>
    </location>
</feature>
<dbReference type="InterPro" id="IPR008271">
    <property type="entry name" value="Ser/Thr_kinase_AS"/>
</dbReference>
<feature type="binding site" evidence="18">
    <location>
        <position position="1466"/>
    </location>
    <ligand>
        <name>ATP</name>
        <dbReference type="ChEBI" id="CHEBI:30616"/>
    </ligand>
</feature>
<dbReference type="FunFam" id="3.30.430.20:FF:000002">
    <property type="entry name" value="Cysteine-rich receptor-like protein kinase 10"/>
    <property type="match status" value="2"/>
</dbReference>
<dbReference type="PROSITE" id="PS51473">
    <property type="entry name" value="GNK2"/>
    <property type="match status" value="4"/>
</dbReference>
<feature type="domain" description="Protein kinase" evidence="21">
    <location>
        <begin position="1438"/>
        <end position="1716"/>
    </location>
</feature>
<feature type="binding site" evidence="18">
    <location>
        <position position="100"/>
    </location>
    <ligand>
        <name>ATP</name>
        <dbReference type="ChEBI" id="CHEBI:30616"/>
    </ligand>
</feature>
<evidence type="ECO:0000256" key="1">
    <source>
        <dbReference type="ARBA" id="ARBA00004167"/>
    </source>
</evidence>
<dbReference type="GO" id="GO:0006979">
    <property type="term" value="P:response to oxidative stress"/>
    <property type="evidence" value="ECO:0007669"/>
    <property type="project" value="UniProtKB-ARBA"/>
</dbReference>
<dbReference type="PANTHER" id="PTHR27002:SF980">
    <property type="entry name" value="CYSTEINE-RICH RECEPTOR-LIKE PROTEIN KINASE 10 ISOFORM X1"/>
    <property type="match status" value="1"/>
</dbReference>
<dbReference type="FunFam" id="1.10.510.10:FF:000060">
    <property type="entry name" value="G-type lectin S-receptor-like serine/threonine-protein kinase"/>
    <property type="match status" value="1"/>
</dbReference>
<feature type="domain" description="Protein kinase" evidence="21">
    <location>
        <begin position="72"/>
        <end position="359"/>
    </location>
</feature>
<accession>A0A200QRM9</accession>
<dbReference type="PROSITE" id="PS00108">
    <property type="entry name" value="PROTEIN_KINASE_ST"/>
    <property type="match status" value="3"/>
</dbReference>
<dbReference type="OMA" id="CINDYGA"/>
<keyword evidence="12 20" id="KW-1133">Transmembrane helix</keyword>
<dbReference type="SUPFAM" id="SSF56112">
    <property type="entry name" value="Protein kinase-like (PK-like)"/>
    <property type="match status" value="3"/>
</dbReference>
<feature type="domain" description="Gnk2-homologous" evidence="22">
    <location>
        <begin position="564"/>
        <end position="671"/>
    </location>
</feature>
<keyword evidence="5" id="KW-0808">Transferase</keyword>
<dbReference type="FunFam" id="3.30.430.20:FF:000003">
    <property type="entry name" value="Cysteine-rich RLK (RECEPTOR-like protein kinase) 10"/>
    <property type="match status" value="1"/>
</dbReference>
<dbReference type="Pfam" id="PF07714">
    <property type="entry name" value="PK_Tyr_Ser-Thr"/>
    <property type="match status" value="3"/>
</dbReference>
<keyword evidence="10 23" id="KW-0418">Kinase</keyword>
<dbReference type="GO" id="GO:0005886">
    <property type="term" value="C:plasma membrane"/>
    <property type="evidence" value="ECO:0007669"/>
    <property type="project" value="TreeGrafter"/>
</dbReference>
<keyword evidence="6 20" id="KW-0812">Transmembrane</keyword>
<feature type="binding site" evidence="18">
    <location>
        <position position="799"/>
    </location>
    <ligand>
        <name>ATP</name>
        <dbReference type="ChEBI" id="CHEBI:30616"/>
    </ligand>
</feature>
<name>A0A200QRM9_MACCD</name>
<feature type="compositionally biased region" description="Low complexity" evidence="19">
    <location>
        <begin position="1072"/>
        <end position="1087"/>
    </location>
</feature>
<evidence type="ECO:0000256" key="15">
    <source>
        <dbReference type="ARBA" id="ARBA00023180"/>
    </source>
</evidence>
<dbReference type="Proteomes" id="UP000195402">
    <property type="component" value="Unassembled WGS sequence"/>
</dbReference>
<evidence type="ECO:0000313" key="24">
    <source>
        <dbReference type="Proteomes" id="UP000195402"/>
    </source>
</evidence>
<evidence type="ECO:0000256" key="16">
    <source>
        <dbReference type="ARBA" id="ARBA00047899"/>
    </source>
</evidence>
<dbReference type="SMART" id="SM00220">
    <property type="entry name" value="S_TKc"/>
    <property type="match status" value="3"/>
</dbReference>
<evidence type="ECO:0000256" key="12">
    <source>
        <dbReference type="ARBA" id="ARBA00022989"/>
    </source>
</evidence>
<evidence type="ECO:0000256" key="17">
    <source>
        <dbReference type="ARBA" id="ARBA00048679"/>
    </source>
</evidence>
<dbReference type="FunFam" id="1.10.510.10:FF:000129">
    <property type="entry name" value="cysteine-rich receptor-like protein kinase 10"/>
    <property type="match status" value="1"/>
</dbReference>
<comment type="catalytic activity">
    <reaction evidence="16">
        <text>L-threonyl-[protein] + ATP = O-phospho-L-threonyl-[protein] + ADP + H(+)</text>
        <dbReference type="Rhea" id="RHEA:46608"/>
        <dbReference type="Rhea" id="RHEA-COMP:11060"/>
        <dbReference type="Rhea" id="RHEA-COMP:11605"/>
        <dbReference type="ChEBI" id="CHEBI:15378"/>
        <dbReference type="ChEBI" id="CHEBI:30013"/>
        <dbReference type="ChEBI" id="CHEBI:30616"/>
        <dbReference type="ChEBI" id="CHEBI:61977"/>
        <dbReference type="ChEBI" id="CHEBI:456216"/>
        <dbReference type="EC" id="2.7.11.1"/>
    </reaction>
</comment>
<dbReference type="Gene3D" id="1.10.510.10">
    <property type="entry name" value="Transferase(Phosphotransferase) domain 1"/>
    <property type="match status" value="3"/>
</dbReference>
<dbReference type="FunFam" id="3.30.200.20:FF:000195">
    <property type="entry name" value="G-type lectin S-receptor-like serine/threonine-protein kinase"/>
    <property type="match status" value="2"/>
</dbReference>
<dbReference type="CDD" id="cd14066">
    <property type="entry name" value="STKc_IRAK"/>
    <property type="match status" value="3"/>
</dbReference>
<dbReference type="CDD" id="cd23509">
    <property type="entry name" value="Gnk2-like"/>
    <property type="match status" value="4"/>
</dbReference>
<keyword evidence="15" id="KW-0325">Glycoprotein</keyword>
<dbReference type="FunFam" id="3.30.430.20:FF:000009">
    <property type="entry name" value="Cysteine-rich receptor-like protein kinase 28"/>
    <property type="match status" value="1"/>
</dbReference>
<dbReference type="Gene3D" id="3.30.430.20">
    <property type="entry name" value="Gnk2 domain, C-X8-C-X2-C motif"/>
    <property type="match status" value="4"/>
</dbReference>
<dbReference type="InterPro" id="IPR038408">
    <property type="entry name" value="GNK2_sf"/>
</dbReference>
<dbReference type="InterPro" id="IPR000719">
    <property type="entry name" value="Prot_kinase_dom"/>
</dbReference>
<evidence type="ECO:0000259" key="22">
    <source>
        <dbReference type="PROSITE" id="PS51473"/>
    </source>
</evidence>
<keyword evidence="14" id="KW-1015">Disulfide bond</keyword>
<gene>
    <name evidence="23" type="ORF">BVC80_8917g2</name>
</gene>
<dbReference type="InterPro" id="IPR017441">
    <property type="entry name" value="Protein_kinase_ATP_BS"/>
</dbReference>
<evidence type="ECO:0000256" key="18">
    <source>
        <dbReference type="PROSITE-ProRule" id="PRU10141"/>
    </source>
</evidence>
<comment type="catalytic activity">
    <reaction evidence="17">
        <text>L-seryl-[protein] + ATP = O-phospho-L-seryl-[protein] + ADP + H(+)</text>
        <dbReference type="Rhea" id="RHEA:17989"/>
        <dbReference type="Rhea" id="RHEA-COMP:9863"/>
        <dbReference type="Rhea" id="RHEA-COMP:11604"/>
        <dbReference type="ChEBI" id="CHEBI:15378"/>
        <dbReference type="ChEBI" id="CHEBI:29999"/>
        <dbReference type="ChEBI" id="CHEBI:30616"/>
        <dbReference type="ChEBI" id="CHEBI:83421"/>
        <dbReference type="ChEBI" id="CHEBI:456216"/>
        <dbReference type="EC" id="2.7.11.1"/>
    </reaction>
</comment>
<comment type="caution">
    <text evidence="23">The sequence shown here is derived from an EMBL/GenBank/DDBJ whole genome shotgun (WGS) entry which is preliminary data.</text>
</comment>
<dbReference type="FunFam" id="1.10.510.10:FF:001697">
    <property type="entry name" value="Uncharacterized protein"/>
    <property type="match status" value="1"/>
</dbReference>
<evidence type="ECO:0000256" key="19">
    <source>
        <dbReference type="SAM" id="MobiDB-lite"/>
    </source>
</evidence>
<proteinExistence type="predicted"/>
<evidence type="ECO:0000256" key="8">
    <source>
        <dbReference type="ARBA" id="ARBA00022737"/>
    </source>
</evidence>
<feature type="transmembrane region" description="Helical" evidence="20">
    <location>
        <begin position="1371"/>
        <end position="1390"/>
    </location>
</feature>
<keyword evidence="7" id="KW-0732">Signal</keyword>
<dbReference type="GO" id="GO:0005524">
    <property type="term" value="F:ATP binding"/>
    <property type="evidence" value="ECO:0007669"/>
    <property type="project" value="UniProtKB-UniRule"/>
</dbReference>
<feature type="domain" description="Gnk2-homologous" evidence="22">
    <location>
        <begin position="1125"/>
        <end position="1228"/>
    </location>
</feature>
<dbReference type="EMBL" id="MVGT01001192">
    <property type="protein sequence ID" value="OVA13144.1"/>
    <property type="molecule type" value="Genomic_DNA"/>
</dbReference>
<dbReference type="STRING" id="56857.A0A200QRM9"/>